<keyword evidence="2" id="KW-0813">Transport</keyword>
<evidence type="ECO:0000256" key="6">
    <source>
        <dbReference type="ARBA" id="ARBA00023136"/>
    </source>
</evidence>
<organism evidence="9 10">
    <name type="scientific">Amycolatopsis bullii</name>
    <dbReference type="NCBI Taxonomy" id="941987"/>
    <lineage>
        <taxon>Bacteria</taxon>
        <taxon>Bacillati</taxon>
        <taxon>Actinomycetota</taxon>
        <taxon>Actinomycetes</taxon>
        <taxon>Pseudonocardiales</taxon>
        <taxon>Pseudonocardiaceae</taxon>
        <taxon>Amycolatopsis</taxon>
    </lineage>
</organism>
<feature type="domain" description="Major facilitator superfamily (MFS) profile" evidence="8">
    <location>
        <begin position="1"/>
        <end position="397"/>
    </location>
</feature>
<dbReference type="PANTHER" id="PTHR23513:SF6">
    <property type="entry name" value="MAJOR FACILITATOR SUPERFAMILY ASSOCIATED DOMAIN-CONTAINING PROTEIN"/>
    <property type="match status" value="1"/>
</dbReference>
<dbReference type="CDD" id="cd06173">
    <property type="entry name" value="MFS_MefA_like"/>
    <property type="match status" value="1"/>
</dbReference>
<gene>
    <name evidence="9" type="ORF">GCM10017567_06610</name>
</gene>
<feature type="transmembrane region" description="Helical" evidence="7">
    <location>
        <begin position="284"/>
        <end position="303"/>
    </location>
</feature>
<comment type="subcellular location">
    <subcellularLocation>
        <location evidence="1">Cell membrane</location>
        <topology evidence="1">Multi-pass membrane protein</topology>
    </subcellularLocation>
</comment>
<keyword evidence="4 7" id="KW-0812">Transmembrane</keyword>
<feature type="transmembrane region" description="Helical" evidence="7">
    <location>
        <begin position="309"/>
        <end position="333"/>
    </location>
</feature>
<keyword evidence="6 7" id="KW-0472">Membrane</keyword>
<keyword evidence="3" id="KW-1003">Cell membrane</keyword>
<dbReference type="EMBL" id="BNAW01000002">
    <property type="protein sequence ID" value="GHF94785.1"/>
    <property type="molecule type" value="Genomic_DNA"/>
</dbReference>
<feature type="transmembrane region" description="Helical" evidence="7">
    <location>
        <begin position="255"/>
        <end position="277"/>
    </location>
</feature>
<dbReference type="Pfam" id="PF05977">
    <property type="entry name" value="MFS_3"/>
    <property type="match status" value="1"/>
</dbReference>
<dbReference type="InterPro" id="IPR036259">
    <property type="entry name" value="MFS_trans_sf"/>
</dbReference>
<dbReference type="SUPFAM" id="SSF103473">
    <property type="entry name" value="MFS general substrate transporter"/>
    <property type="match status" value="1"/>
</dbReference>
<dbReference type="Proteomes" id="UP000649955">
    <property type="component" value="Unassembled WGS sequence"/>
</dbReference>
<feature type="transmembrane region" description="Helical" evidence="7">
    <location>
        <begin position="12"/>
        <end position="39"/>
    </location>
</feature>
<name>A0ABQ3JYQ0_9PSEU</name>
<evidence type="ECO:0000256" key="5">
    <source>
        <dbReference type="ARBA" id="ARBA00022989"/>
    </source>
</evidence>
<dbReference type="PANTHER" id="PTHR23513">
    <property type="entry name" value="INTEGRAL MEMBRANE EFFLUX PROTEIN-RELATED"/>
    <property type="match status" value="1"/>
</dbReference>
<feature type="transmembrane region" description="Helical" evidence="7">
    <location>
        <begin position="88"/>
        <end position="110"/>
    </location>
</feature>
<sequence length="408" mass="40840">MIPLSRNRDYNILWSSQLFSELAGEVTQVAFPLLILAFAGTPWQIGLASSVLMIAHMAAIVPAGVLADRGNRKKVLVVCQGLRAVVMAGLGVAVLLDAYSFPLVLAAALAEGFLGSVFDPAEHATLPQVVPAAQLEQAVARNTTRPFVATLLGPAAAGLLFTLGHAGPFVADAVVLGVSFAALVFLRVPRRSADPAAVDGRGGRGGVVAGFRWVLGHRPIRATLVWMICCNLVFSAVVVVVLAESGANGVGPGEIGLTMTCLGVGGLLGGLCAGRLAALLSAPVILVGFSWLAAVLVAAMAVAPAGLLLGVLLGGAMFGVPLTNTTVLTYQLLSTPDTLRGRVSSIAGFCSGGAGALGPLAGGLLAGAGGATGLLVCAGALAVVALGTTLSPVIRRFPAPGELVAAGG</sequence>
<reference evidence="10" key="1">
    <citation type="journal article" date="2019" name="Int. J. Syst. Evol. Microbiol.">
        <title>The Global Catalogue of Microorganisms (GCM) 10K type strain sequencing project: providing services to taxonomists for standard genome sequencing and annotation.</title>
        <authorList>
            <consortium name="The Broad Institute Genomics Platform"/>
            <consortium name="The Broad Institute Genome Sequencing Center for Infectious Disease"/>
            <person name="Wu L."/>
            <person name="Ma J."/>
        </authorList>
    </citation>
    <scope>NUCLEOTIDE SEQUENCE [LARGE SCALE GENOMIC DNA]</scope>
    <source>
        <strain evidence="10">CGMCC 4.7680</strain>
    </source>
</reference>
<feature type="transmembrane region" description="Helical" evidence="7">
    <location>
        <begin position="169"/>
        <end position="186"/>
    </location>
</feature>
<comment type="caution">
    <text evidence="9">The sequence shown here is derived from an EMBL/GenBank/DDBJ whole genome shotgun (WGS) entry which is preliminary data.</text>
</comment>
<dbReference type="PROSITE" id="PS50850">
    <property type="entry name" value="MFS"/>
    <property type="match status" value="1"/>
</dbReference>
<dbReference type="InterPro" id="IPR010290">
    <property type="entry name" value="TM_effector"/>
</dbReference>
<evidence type="ECO:0000313" key="10">
    <source>
        <dbReference type="Proteomes" id="UP000649955"/>
    </source>
</evidence>
<evidence type="ECO:0000313" key="9">
    <source>
        <dbReference type="EMBL" id="GHF94785.1"/>
    </source>
</evidence>
<dbReference type="RefSeq" id="WP_191306523.1">
    <property type="nucleotide sequence ID" value="NZ_BNAW01000002.1"/>
</dbReference>
<evidence type="ECO:0000256" key="4">
    <source>
        <dbReference type="ARBA" id="ARBA00022692"/>
    </source>
</evidence>
<evidence type="ECO:0000256" key="3">
    <source>
        <dbReference type="ARBA" id="ARBA00022475"/>
    </source>
</evidence>
<evidence type="ECO:0000256" key="2">
    <source>
        <dbReference type="ARBA" id="ARBA00022448"/>
    </source>
</evidence>
<feature type="transmembrane region" description="Helical" evidence="7">
    <location>
        <begin position="345"/>
        <end position="365"/>
    </location>
</feature>
<evidence type="ECO:0000256" key="7">
    <source>
        <dbReference type="SAM" id="Phobius"/>
    </source>
</evidence>
<dbReference type="InterPro" id="IPR020846">
    <property type="entry name" value="MFS_dom"/>
</dbReference>
<keyword evidence="10" id="KW-1185">Reference proteome</keyword>
<accession>A0ABQ3JYQ0</accession>
<dbReference type="Gene3D" id="1.20.1250.20">
    <property type="entry name" value="MFS general substrate transporter like domains"/>
    <property type="match status" value="1"/>
</dbReference>
<keyword evidence="5 7" id="KW-1133">Transmembrane helix</keyword>
<feature type="transmembrane region" description="Helical" evidence="7">
    <location>
        <begin position="45"/>
        <end position="67"/>
    </location>
</feature>
<proteinExistence type="predicted"/>
<protein>
    <recommendedName>
        <fullName evidence="8">Major facilitator superfamily (MFS) profile domain-containing protein</fullName>
    </recommendedName>
</protein>
<evidence type="ECO:0000259" key="8">
    <source>
        <dbReference type="PROSITE" id="PS50850"/>
    </source>
</evidence>
<feature type="transmembrane region" description="Helical" evidence="7">
    <location>
        <begin position="371"/>
        <end position="390"/>
    </location>
</feature>
<feature type="transmembrane region" description="Helical" evidence="7">
    <location>
        <begin position="222"/>
        <end position="243"/>
    </location>
</feature>
<evidence type="ECO:0000256" key="1">
    <source>
        <dbReference type="ARBA" id="ARBA00004651"/>
    </source>
</evidence>